<dbReference type="OrthoDB" id="9805828at2"/>
<dbReference type="InterPro" id="IPR036909">
    <property type="entry name" value="Cyt_c-like_dom_sf"/>
</dbReference>
<reference evidence="9 10" key="1">
    <citation type="submission" date="2018-03" db="EMBL/GenBank/DDBJ databases">
        <title>The draft genome of Zobellella taiwanensis JCM 13381.</title>
        <authorList>
            <person name="Liu L."/>
            <person name="Li L."/>
            <person name="Wang T."/>
            <person name="Zhang X."/>
            <person name="Liang L."/>
        </authorList>
    </citation>
    <scope>NUCLEOTIDE SEQUENCE [LARGE SCALE GENOMIC DNA]</scope>
    <source>
        <strain evidence="9 10">JCM 13381</strain>
    </source>
</reference>
<keyword evidence="2 6" id="KW-0349">Heme</keyword>
<keyword evidence="10" id="KW-1185">Reference proteome</keyword>
<dbReference type="SUPFAM" id="SSF46626">
    <property type="entry name" value="Cytochrome c"/>
    <property type="match status" value="1"/>
</dbReference>
<sequence>MRQWMTAALWPALVLPALAGDPLAEGRRIFTELAQPSCSLCHTLNDAGSAGQIGPNLDELRPTAEQVGKAVSGGVGIMPPFADSLSPEQISAVAAYVAGVAGS</sequence>
<evidence type="ECO:0000256" key="4">
    <source>
        <dbReference type="ARBA" id="ARBA00022982"/>
    </source>
</evidence>
<evidence type="ECO:0000256" key="3">
    <source>
        <dbReference type="ARBA" id="ARBA00022723"/>
    </source>
</evidence>
<feature type="domain" description="Cytochrome c" evidence="8">
    <location>
        <begin position="21"/>
        <end position="101"/>
    </location>
</feature>
<comment type="caution">
    <text evidence="9">The sequence shown here is derived from an EMBL/GenBank/DDBJ whole genome shotgun (WGS) entry which is preliminary data.</text>
</comment>
<evidence type="ECO:0000256" key="5">
    <source>
        <dbReference type="ARBA" id="ARBA00023004"/>
    </source>
</evidence>
<dbReference type="Pfam" id="PF13442">
    <property type="entry name" value="Cytochrome_CBB3"/>
    <property type="match status" value="1"/>
</dbReference>
<dbReference type="InterPro" id="IPR008168">
    <property type="entry name" value="Cyt_C_IC"/>
</dbReference>
<protein>
    <submittedName>
        <fullName evidence="9">Sulfide dehydrogenase</fullName>
    </submittedName>
</protein>
<keyword evidence="1" id="KW-0813">Transport</keyword>
<dbReference type="GO" id="GO:0009055">
    <property type="term" value="F:electron transfer activity"/>
    <property type="evidence" value="ECO:0007669"/>
    <property type="project" value="InterPro"/>
</dbReference>
<evidence type="ECO:0000313" key="10">
    <source>
        <dbReference type="Proteomes" id="UP000242181"/>
    </source>
</evidence>
<dbReference type="Gene3D" id="1.10.760.10">
    <property type="entry name" value="Cytochrome c-like domain"/>
    <property type="match status" value="1"/>
</dbReference>
<evidence type="ECO:0000256" key="7">
    <source>
        <dbReference type="SAM" id="SignalP"/>
    </source>
</evidence>
<name>A0A2P7QMR0_9GAMM</name>
<gene>
    <name evidence="9" type="ORF">C7I36_13115</name>
</gene>
<keyword evidence="4" id="KW-0249">Electron transport</keyword>
<evidence type="ECO:0000259" key="8">
    <source>
        <dbReference type="PROSITE" id="PS51007"/>
    </source>
</evidence>
<dbReference type="Proteomes" id="UP000242181">
    <property type="component" value="Unassembled WGS sequence"/>
</dbReference>
<evidence type="ECO:0000256" key="1">
    <source>
        <dbReference type="ARBA" id="ARBA00022448"/>
    </source>
</evidence>
<dbReference type="PROSITE" id="PS51007">
    <property type="entry name" value="CYTC"/>
    <property type="match status" value="1"/>
</dbReference>
<keyword evidence="3 6" id="KW-0479">Metal-binding</keyword>
<feature type="chain" id="PRO_5015150119" evidence="7">
    <location>
        <begin position="20"/>
        <end position="103"/>
    </location>
</feature>
<keyword evidence="7" id="KW-0732">Signal</keyword>
<organism evidence="9 10">
    <name type="scientific">Zobellella taiwanensis</name>
    <dbReference type="NCBI Taxonomy" id="347535"/>
    <lineage>
        <taxon>Bacteria</taxon>
        <taxon>Pseudomonadati</taxon>
        <taxon>Pseudomonadota</taxon>
        <taxon>Gammaproteobacteria</taxon>
        <taxon>Aeromonadales</taxon>
        <taxon>Aeromonadaceae</taxon>
        <taxon>Zobellella</taxon>
    </lineage>
</organism>
<evidence type="ECO:0000256" key="2">
    <source>
        <dbReference type="ARBA" id="ARBA00022617"/>
    </source>
</evidence>
<proteinExistence type="predicted"/>
<dbReference type="PRINTS" id="PR00605">
    <property type="entry name" value="CYTCHROMECIC"/>
</dbReference>
<dbReference type="GO" id="GO:0005506">
    <property type="term" value="F:iron ion binding"/>
    <property type="evidence" value="ECO:0007669"/>
    <property type="project" value="InterPro"/>
</dbReference>
<evidence type="ECO:0000256" key="6">
    <source>
        <dbReference type="PROSITE-ProRule" id="PRU00433"/>
    </source>
</evidence>
<dbReference type="EMBL" id="PXYH01000019">
    <property type="protein sequence ID" value="PSJ39249.1"/>
    <property type="molecule type" value="Genomic_DNA"/>
</dbReference>
<evidence type="ECO:0000313" key="9">
    <source>
        <dbReference type="EMBL" id="PSJ39249.1"/>
    </source>
</evidence>
<accession>A0A2P7QMR0</accession>
<keyword evidence="5 6" id="KW-0408">Iron</keyword>
<dbReference type="AlphaFoldDB" id="A0A2P7QMR0"/>
<feature type="signal peptide" evidence="7">
    <location>
        <begin position="1"/>
        <end position="19"/>
    </location>
</feature>
<dbReference type="GO" id="GO:0020037">
    <property type="term" value="F:heme binding"/>
    <property type="evidence" value="ECO:0007669"/>
    <property type="project" value="InterPro"/>
</dbReference>
<dbReference type="InterPro" id="IPR009056">
    <property type="entry name" value="Cyt_c-like_dom"/>
</dbReference>